<keyword evidence="1" id="KW-1133">Transmembrane helix</keyword>
<accession>A0A1B1AXQ8</accession>
<evidence type="ECO:0000313" key="2">
    <source>
        <dbReference type="EMBL" id="ANP51368.1"/>
    </source>
</evidence>
<feature type="transmembrane region" description="Helical" evidence="1">
    <location>
        <begin position="12"/>
        <end position="34"/>
    </location>
</feature>
<dbReference type="KEGG" id="sgs:AVL59_18660"/>
<evidence type="ECO:0000313" key="3">
    <source>
        <dbReference type="Proteomes" id="UP000092659"/>
    </source>
</evidence>
<feature type="transmembrane region" description="Helical" evidence="1">
    <location>
        <begin position="40"/>
        <end position="60"/>
    </location>
</feature>
<protein>
    <submittedName>
        <fullName evidence="2">Uncharacterized protein</fullName>
    </submittedName>
</protein>
<name>A0A1B1AXQ8_9ACTN</name>
<evidence type="ECO:0000256" key="1">
    <source>
        <dbReference type="SAM" id="Phobius"/>
    </source>
</evidence>
<sequence>MTPVDPSLITLRTALILLLAVLTGIGATVLTLLAAAPLPYAVLTGTAAFAAAIPFFNNLIERN</sequence>
<dbReference type="EMBL" id="CP016279">
    <property type="protein sequence ID" value="ANP51368.1"/>
    <property type="molecule type" value="Genomic_DNA"/>
</dbReference>
<keyword evidence="1" id="KW-0472">Membrane</keyword>
<organism evidence="2 3">
    <name type="scientific">Streptomyces griseochromogenes</name>
    <dbReference type="NCBI Taxonomy" id="68214"/>
    <lineage>
        <taxon>Bacteria</taxon>
        <taxon>Bacillati</taxon>
        <taxon>Actinomycetota</taxon>
        <taxon>Actinomycetes</taxon>
        <taxon>Kitasatosporales</taxon>
        <taxon>Streptomycetaceae</taxon>
        <taxon>Streptomyces</taxon>
    </lineage>
</organism>
<keyword evidence="1" id="KW-0812">Transmembrane</keyword>
<reference evidence="2 3" key="1">
    <citation type="submission" date="2016-06" db="EMBL/GenBank/DDBJ databases">
        <title>Complete genome sequence of Streptomyces griseochromogenes ATCC 14511, the Blasticidin S producer.</title>
        <authorList>
            <person name="Wu L."/>
        </authorList>
    </citation>
    <scope>NUCLEOTIDE SEQUENCE [LARGE SCALE GENOMIC DNA]</scope>
    <source>
        <strain evidence="2 3">ATCC 14511</strain>
    </source>
</reference>
<dbReference type="Proteomes" id="UP000092659">
    <property type="component" value="Chromosome"/>
</dbReference>
<gene>
    <name evidence="2" type="ORF">AVL59_18660</name>
</gene>
<dbReference type="AlphaFoldDB" id="A0A1B1AXQ8"/>
<proteinExistence type="predicted"/>